<name>A0A392NTR7_9FABA</name>
<feature type="non-terminal residue" evidence="1">
    <location>
        <position position="1"/>
    </location>
</feature>
<proteinExistence type="predicted"/>
<evidence type="ECO:0000313" key="1">
    <source>
        <dbReference type="EMBL" id="MCI03231.1"/>
    </source>
</evidence>
<dbReference type="AlphaFoldDB" id="A0A392NTR7"/>
<comment type="caution">
    <text evidence="1">The sequence shown here is derived from an EMBL/GenBank/DDBJ whole genome shotgun (WGS) entry which is preliminary data.</text>
</comment>
<evidence type="ECO:0000313" key="2">
    <source>
        <dbReference type="Proteomes" id="UP000265520"/>
    </source>
</evidence>
<protein>
    <submittedName>
        <fullName evidence="1">Uncharacterized protein</fullName>
    </submittedName>
</protein>
<dbReference type="Proteomes" id="UP000265520">
    <property type="component" value="Unassembled WGS sequence"/>
</dbReference>
<keyword evidence="2" id="KW-1185">Reference proteome</keyword>
<reference evidence="1 2" key="1">
    <citation type="journal article" date="2018" name="Front. Plant Sci.">
        <title>Red Clover (Trifolium pratense) and Zigzag Clover (T. medium) - A Picture of Genomic Similarities and Differences.</title>
        <authorList>
            <person name="Dluhosova J."/>
            <person name="Istvanek J."/>
            <person name="Nedelnik J."/>
            <person name="Repkova J."/>
        </authorList>
    </citation>
    <scope>NUCLEOTIDE SEQUENCE [LARGE SCALE GENOMIC DNA]</scope>
    <source>
        <strain evidence="2">cv. 10/8</strain>
        <tissue evidence="1">Leaf</tissue>
    </source>
</reference>
<organism evidence="1 2">
    <name type="scientific">Trifolium medium</name>
    <dbReference type="NCBI Taxonomy" id="97028"/>
    <lineage>
        <taxon>Eukaryota</taxon>
        <taxon>Viridiplantae</taxon>
        <taxon>Streptophyta</taxon>
        <taxon>Embryophyta</taxon>
        <taxon>Tracheophyta</taxon>
        <taxon>Spermatophyta</taxon>
        <taxon>Magnoliopsida</taxon>
        <taxon>eudicotyledons</taxon>
        <taxon>Gunneridae</taxon>
        <taxon>Pentapetalae</taxon>
        <taxon>rosids</taxon>
        <taxon>fabids</taxon>
        <taxon>Fabales</taxon>
        <taxon>Fabaceae</taxon>
        <taxon>Papilionoideae</taxon>
        <taxon>50 kb inversion clade</taxon>
        <taxon>NPAAA clade</taxon>
        <taxon>Hologalegina</taxon>
        <taxon>IRL clade</taxon>
        <taxon>Trifolieae</taxon>
        <taxon>Trifolium</taxon>
    </lineage>
</organism>
<dbReference type="EMBL" id="LXQA010051547">
    <property type="protein sequence ID" value="MCI03231.1"/>
    <property type="molecule type" value="Genomic_DNA"/>
</dbReference>
<sequence>VFRERLQEDPYEHDWQELTLEETRIRRFAELLHSNIPSKQLFDAAAETLKATDLVKKSLSDCFFAGSECDIISKKLREQHNIAMPYTQVRSILSAAYYAFEEYCLLMKKGREGLHFDRETGKVYIQGTYSTDDPIVVSSLCSTFSFNTLL</sequence>
<accession>A0A392NTR7</accession>